<evidence type="ECO:0000259" key="4">
    <source>
        <dbReference type="PROSITE" id="PS50089"/>
    </source>
</evidence>
<keyword evidence="2" id="KW-0863">Zinc-finger</keyword>
<dbReference type="Proteomes" id="UP000807306">
    <property type="component" value="Unassembled WGS sequence"/>
</dbReference>
<feature type="compositionally biased region" description="Low complexity" evidence="3">
    <location>
        <begin position="1"/>
        <end position="10"/>
    </location>
</feature>
<dbReference type="PANTHER" id="PTHR31315">
    <property type="entry name" value="PROTEIN SIP5"/>
    <property type="match status" value="1"/>
</dbReference>
<feature type="region of interest" description="Disordered" evidence="3">
    <location>
        <begin position="73"/>
        <end position="114"/>
    </location>
</feature>
<feature type="compositionally biased region" description="Low complexity" evidence="3">
    <location>
        <begin position="353"/>
        <end position="376"/>
    </location>
</feature>
<dbReference type="AlphaFoldDB" id="A0A9P6ERS5"/>
<sequence>MGNSSSSSSSGRGHQDETVDYGALVPQGVYTGTQDWNQQIVAQLIVSRKLAPFYRPLEDYEDSWDDEQILAARKELPDPDNADTVTRIETTSISSSHSGKSRRSSSHKEPAKPEAQVYRGAVECPICFLYYPANINRSRCCDQAICTECFVQIKRSEPTTTHIVSEQAACPYCVQENFGVTYCPPQWRAGLGSDHGSWSDISRSPSEPTSRPTHKRRQKSFGADSPEVVLTDHIRPDWEAKLEAVRAAVARRANRRIIMRQVGDRLIPVGVTSGRVHALSPEEAAAAESAPSSRRNRRRGNGGNDGNETQYMGMSGQDLEELMMMEAMRLSLLEHEEHQRKEAVEKKKKDAETAAAASPGDGAAGESSSSSVPASTIGPLATLNMTTPSMGGSGPSSPTRLTVKSNSLHPSSSNPNLSSSSQGGHSPTQSSRHGTTDSVDSLIAGRKSWSISRSKTPPPPSQAQKSTSSVPAFSTLRAAMASTSTAAAVLRSSSSASNPDASTPVPTITLNDPSTSKHAPQSSGDTTTTNGSVSTVYSEVHSTDPSHIGTNHGDSSERQLSPLTNGTSSSTISGAENTETSIDDSVSVTAGEDTDTERNGYGVLESSPESVAREPLLAKGGAGSAGLTMHIEEVLK</sequence>
<protein>
    <recommendedName>
        <fullName evidence="4">RING-type domain-containing protein</fullName>
    </recommendedName>
</protein>
<comment type="similarity">
    <text evidence="1">Belongs to the SIP5 family.</text>
</comment>
<feature type="region of interest" description="Disordered" evidence="3">
    <location>
        <begin position="194"/>
        <end position="228"/>
    </location>
</feature>
<evidence type="ECO:0000256" key="1">
    <source>
        <dbReference type="ARBA" id="ARBA00010402"/>
    </source>
</evidence>
<feature type="compositionally biased region" description="Low complexity" evidence="3">
    <location>
        <begin position="281"/>
        <end position="293"/>
    </location>
</feature>
<evidence type="ECO:0000256" key="3">
    <source>
        <dbReference type="SAM" id="MobiDB-lite"/>
    </source>
</evidence>
<keyword evidence="2" id="KW-0862">Zinc</keyword>
<proteinExistence type="inferred from homology"/>
<keyword evidence="2" id="KW-0479">Metal-binding</keyword>
<feature type="compositionally biased region" description="Polar residues" evidence="3">
    <location>
        <begin position="422"/>
        <end position="438"/>
    </location>
</feature>
<name>A0A9P6ERS5_9AGAR</name>
<feature type="compositionally biased region" description="Low complexity" evidence="3">
    <location>
        <begin position="88"/>
        <end position="98"/>
    </location>
</feature>
<dbReference type="GO" id="GO:0005737">
    <property type="term" value="C:cytoplasm"/>
    <property type="evidence" value="ECO:0007669"/>
    <property type="project" value="TreeGrafter"/>
</dbReference>
<feature type="region of interest" description="Disordered" evidence="3">
    <location>
        <begin position="337"/>
        <end position="438"/>
    </location>
</feature>
<gene>
    <name evidence="5" type="ORF">CPB83DRAFT_476322</name>
</gene>
<feature type="compositionally biased region" description="Polar residues" evidence="3">
    <location>
        <begin position="498"/>
        <end position="537"/>
    </location>
</feature>
<keyword evidence="6" id="KW-1185">Reference proteome</keyword>
<dbReference type="InterPro" id="IPR001841">
    <property type="entry name" value="Znf_RING"/>
</dbReference>
<dbReference type="PANTHER" id="PTHR31315:SF1">
    <property type="entry name" value="PROTEIN SIP5"/>
    <property type="match status" value="1"/>
</dbReference>
<dbReference type="OrthoDB" id="21471at2759"/>
<dbReference type="GO" id="GO:0008270">
    <property type="term" value="F:zinc ion binding"/>
    <property type="evidence" value="ECO:0007669"/>
    <property type="project" value="UniProtKB-KW"/>
</dbReference>
<feature type="region of interest" description="Disordered" evidence="3">
    <location>
        <begin position="492"/>
        <end position="613"/>
    </location>
</feature>
<dbReference type="EMBL" id="MU157828">
    <property type="protein sequence ID" value="KAF9533484.1"/>
    <property type="molecule type" value="Genomic_DNA"/>
</dbReference>
<comment type="caution">
    <text evidence="5">The sequence shown here is derived from an EMBL/GenBank/DDBJ whole genome shotgun (WGS) entry which is preliminary data.</text>
</comment>
<feature type="compositionally biased region" description="Basic and acidic residues" evidence="3">
    <location>
        <begin position="337"/>
        <end position="352"/>
    </location>
</feature>
<feature type="domain" description="RING-type" evidence="4">
    <location>
        <begin position="124"/>
        <end position="173"/>
    </location>
</feature>
<dbReference type="PROSITE" id="PS50089">
    <property type="entry name" value="ZF_RING_2"/>
    <property type="match status" value="1"/>
</dbReference>
<feature type="region of interest" description="Disordered" evidence="3">
    <location>
        <begin position="1"/>
        <end position="20"/>
    </location>
</feature>
<feature type="region of interest" description="Disordered" evidence="3">
    <location>
        <begin position="278"/>
        <end position="312"/>
    </location>
</feature>
<reference evidence="5" key="1">
    <citation type="submission" date="2020-11" db="EMBL/GenBank/DDBJ databases">
        <authorList>
            <consortium name="DOE Joint Genome Institute"/>
            <person name="Ahrendt S."/>
            <person name="Riley R."/>
            <person name="Andreopoulos W."/>
            <person name="Labutti K."/>
            <person name="Pangilinan J."/>
            <person name="Ruiz-Duenas F.J."/>
            <person name="Barrasa J.M."/>
            <person name="Sanchez-Garcia M."/>
            <person name="Camarero S."/>
            <person name="Miyauchi S."/>
            <person name="Serrano A."/>
            <person name="Linde D."/>
            <person name="Babiker R."/>
            <person name="Drula E."/>
            <person name="Ayuso-Fernandez I."/>
            <person name="Pacheco R."/>
            <person name="Padilla G."/>
            <person name="Ferreira P."/>
            <person name="Barriuso J."/>
            <person name="Kellner H."/>
            <person name="Castanera R."/>
            <person name="Alfaro M."/>
            <person name="Ramirez L."/>
            <person name="Pisabarro A.G."/>
            <person name="Kuo A."/>
            <person name="Tritt A."/>
            <person name="Lipzen A."/>
            <person name="He G."/>
            <person name="Yan M."/>
            <person name="Ng V."/>
            <person name="Cullen D."/>
            <person name="Martin F."/>
            <person name="Rosso M.-N."/>
            <person name="Henrissat B."/>
            <person name="Hibbett D."/>
            <person name="Martinez A.T."/>
            <person name="Grigoriev I.V."/>
        </authorList>
    </citation>
    <scope>NUCLEOTIDE SEQUENCE</scope>
    <source>
        <strain evidence="5">CBS 506.95</strain>
    </source>
</reference>
<dbReference type="CDD" id="cd24139">
    <property type="entry name" value="SIP5-like"/>
    <property type="match status" value="1"/>
</dbReference>
<feature type="compositionally biased region" description="Low complexity" evidence="3">
    <location>
        <begin position="202"/>
        <end position="211"/>
    </location>
</feature>
<accession>A0A9P6ERS5</accession>
<evidence type="ECO:0000256" key="2">
    <source>
        <dbReference type="PROSITE-ProRule" id="PRU00175"/>
    </source>
</evidence>
<feature type="region of interest" description="Disordered" evidence="3">
    <location>
        <begin position="450"/>
        <end position="469"/>
    </location>
</feature>
<organism evidence="5 6">
    <name type="scientific">Crepidotus variabilis</name>
    <dbReference type="NCBI Taxonomy" id="179855"/>
    <lineage>
        <taxon>Eukaryota</taxon>
        <taxon>Fungi</taxon>
        <taxon>Dikarya</taxon>
        <taxon>Basidiomycota</taxon>
        <taxon>Agaricomycotina</taxon>
        <taxon>Agaricomycetes</taxon>
        <taxon>Agaricomycetidae</taxon>
        <taxon>Agaricales</taxon>
        <taxon>Agaricineae</taxon>
        <taxon>Crepidotaceae</taxon>
        <taxon>Crepidotus</taxon>
    </lineage>
</organism>
<feature type="compositionally biased region" description="Low complexity" evidence="3">
    <location>
        <begin position="385"/>
        <end position="421"/>
    </location>
</feature>
<dbReference type="InterPro" id="IPR039301">
    <property type="entry name" value="Sip5/DA2"/>
</dbReference>
<evidence type="ECO:0000313" key="6">
    <source>
        <dbReference type="Proteomes" id="UP000807306"/>
    </source>
</evidence>
<feature type="compositionally biased region" description="Polar residues" evidence="3">
    <location>
        <begin position="543"/>
        <end position="588"/>
    </location>
</feature>
<evidence type="ECO:0000313" key="5">
    <source>
        <dbReference type="EMBL" id="KAF9533484.1"/>
    </source>
</evidence>